<dbReference type="OrthoDB" id="2282777at2759"/>
<reference evidence="1 2" key="1">
    <citation type="submission" date="2020-12" db="EMBL/GenBank/DDBJ databases">
        <title>Metabolic potential, ecology and presence of endohyphal bacteria is reflected in genomic diversity of Mucoromycotina.</title>
        <authorList>
            <person name="Muszewska A."/>
            <person name="Okrasinska A."/>
            <person name="Steczkiewicz K."/>
            <person name="Drgas O."/>
            <person name="Orlowska M."/>
            <person name="Perlinska-Lenart U."/>
            <person name="Aleksandrzak-Piekarczyk T."/>
            <person name="Szatraj K."/>
            <person name="Zielenkiewicz U."/>
            <person name="Pilsyk S."/>
            <person name="Malc E."/>
            <person name="Mieczkowski P."/>
            <person name="Kruszewska J.S."/>
            <person name="Biernat P."/>
            <person name="Pawlowska J."/>
        </authorList>
    </citation>
    <scope>NUCLEOTIDE SEQUENCE [LARGE SCALE GENOMIC DNA]</scope>
    <source>
        <strain evidence="1 2">CBS 142.35</strain>
    </source>
</reference>
<organism evidence="1 2">
    <name type="scientific">Circinella minor</name>
    <dbReference type="NCBI Taxonomy" id="1195481"/>
    <lineage>
        <taxon>Eukaryota</taxon>
        <taxon>Fungi</taxon>
        <taxon>Fungi incertae sedis</taxon>
        <taxon>Mucoromycota</taxon>
        <taxon>Mucoromycotina</taxon>
        <taxon>Mucoromycetes</taxon>
        <taxon>Mucorales</taxon>
        <taxon>Lichtheimiaceae</taxon>
        <taxon>Circinella</taxon>
    </lineage>
</organism>
<gene>
    <name evidence="1" type="ORF">INT45_012415</name>
</gene>
<dbReference type="EMBL" id="JAEPRB010000111">
    <property type="protein sequence ID" value="KAG2221369.1"/>
    <property type="molecule type" value="Genomic_DNA"/>
</dbReference>
<accession>A0A8H7S0M4</accession>
<evidence type="ECO:0000313" key="2">
    <source>
        <dbReference type="Proteomes" id="UP000646827"/>
    </source>
</evidence>
<dbReference type="AlphaFoldDB" id="A0A8H7S0M4"/>
<sequence>MPPNKKLKLTYGQAACAYFAVEPTPENRKLCIEKLSMYKDSTLVYTDDPEDALVMSNVKVNCRPLTYKKYLPDALAADYDHDETNAATVAAATTTTIVKDTNEQLSNKTLSNAAFLELMNTVFLPVDPGNDELYTKSNLSFTNIMEKLKRYVPEEIKSPQVLGTWCKNKRANLMTTPSQVVVSDTPGLKKERKRILYMLNENYHEIVADNIQQYISNYSKELQTFRSNGYTVIGYIRKSRPRAKEAEDNRVRLLHLMAQRLRERSHVEKIFVSPQSNSKETLTERDMSRPNIMNKVTGVDGTMQDLVKYVRSQTKICMVVLDYAGLSTDEEDIKKFLCKLIKGLFSEYSSIKKLVVDLIPTTSKVTIYDTTTLLSDPTNLNVFNCRSATVKRSL</sequence>
<protein>
    <submittedName>
        <fullName evidence="1">Uncharacterized protein</fullName>
    </submittedName>
</protein>
<dbReference type="Proteomes" id="UP000646827">
    <property type="component" value="Unassembled WGS sequence"/>
</dbReference>
<comment type="caution">
    <text evidence="1">The sequence shown here is derived from an EMBL/GenBank/DDBJ whole genome shotgun (WGS) entry which is preliminary data.</text>
</comment>
<evidence type="ECO:0000313" key="1">
    <source>
        <dbReference type="EMBL" id="KAG2221369.1"/>
    </source>
</evidence>
<name>A0A8H7S0M4_9FUNG</name>
<proteinExistence type="predicted"/>
<keyword evidence="2" id="KW-1185">Reference proteome</keyword>